<dbReference type="EMBL" id="CP039543">
    <property type="protein sequence ID" value="QJT08725.1"/>
    <property type="molecule type" value="Genomic_DNA"/>
</dbReference>
<sequence>MPALQRLNLYCFLLAALWVILPVGASPGAIQEALASSDQKLCYDLKGTSNQLVFGKQAAVNSEGLAADESQGADLAQESSNPVGSLTMFNIKTSLALVDSREGPYSDRTDTSLIINVQPVIPITLSEDWRLLMRPVIPLISQPYRTFATAGSRRHKTLVDTGTDYTFGLGDIVFAAMFSPVSKEAEGFIGGLGPTFMFPTATDKILGRGKWSIGSAGFLGYSGKGWIAGIFPQHWWSVGGDPDRNDVSLTQAQYFAMLGLGNGWQIGMAPTITIDWLQKDPDNRWTVPVGLMLAKIVHVGKVPVKIAASAEYSVFRPRTIPSAEWDFWLQLTPILSF</sequence>
<accession>A0ABX6NGK6</accession>
<evidence type="ECO:0000313" key="1">
    <source>
        <dbReference type="EMBL" id="QJT08725.1"/>
    </source>
</evidence>
<gene>
    <name evidence="1" type="ORF">E8L03_07215</name>
</gene>
<evidence type="ECO:0000313" key="2">
    <source>
        <dbReference type="Proteomes" id="UP000503251"/>
    </source>
</evidence>
<dbReference type="RefSeq" id="WP_171266961.1">
    <property type="nucleotide sequence ID" value="NZ_CP039543.1"/>
</dbReference>
<organism evidence="1 2">
    <name type="scientific">Oceanidesulfovibrio marinus</name>
    <dbReference type="NCBI Taxonomy" id="370038"/>
    <lineage>
        <taxon>Bacteria</taxon>
        <taxon>Pseudomonadati</taxon>
        <taxon>Thermodesulfobacteriota</taxon>
        <taxon>Desulfovibrionia</taxon>
        <taxon>Desulfovibrionales</taxon>
        <taxon>Desulfovibrionaceae</taxon>
        <taxon>Oceanidesulfovibrio</taxon>
    </lineage>
</organism>
<reference evidence="1 2" key="1">
    <citation type="submission" date="2019-04" db="EMBL/GenBank/DDBJ databases">
        <title>Isolation and culture of sulfate reducing bacteria from the cold seep of the South China Sea.</title>
        <authorList>
            <person name="Sun C."/>
            <person name="Liu R."/>
        </authorList>
    </citation>
    <scope>NUCLEOTIDE SEQUENCE [LARGE SCALE GENOMIC DNA]</scope>
    <source>
        <strain evidence="1 2">CS1</strain>
    </source>
</reference>
<dbReference type="Proteomes" id="UP000503251">
    <property type="component" value="Chromosome"/>
</dbReference>
<name>A0ABX6NGK6_9BACT</name>
<keyword evidence="2" id="KW-1185">Reference proteome</keyword>
<evidence type="ECO:0008006" key="3">
    <source>
        <dbReference type="Google" id="ProtNLM"/>
    </source>
</evidence>
<proteinExistence type="predicted"/>
<protein>
    <recommendedName>
        <fullName evidence="3">MetA-pathway of phenol degradation</fullName>
    </recommendedName>
</protein>